<feature type="transmembrane region" description="Helical" evidence="1">
    <location>
        <begin position="351"/>
        <end position="372"/>
    </location>
</feature>
<keyword evidence="1" id="KW-0812">Transmembrane</keyword>
<feature type="transmembrane region" description="Helical" evidence="1">
    <location>
        <begin position="308"/>
        <end position="331"/>
    </location>
</feature>
<accession>A0A512DDH4</accession>
<keyword evidence="1" id="KW-1133">Transmembrane helix</keyword>
<feature type="transmembrane region" description="Helical" evidence="1">
    <location>
        <begin position="141"/>
        <end position="162"/>
    </location>
</feature>
<keyword evidence="3" id="KW-1185">Reference proteome</keyword>
<feature type="transmembrane region" description="Helical" evidence="1">
    <location>
        <begin position="215"/>
        <end position="237"/>
    </location>
</feature>
<feature type="transmembrane region" description="Helical" evidence="1">
    <location>
        <begin position="117"/>
        <end position="134"/>
    </location>
</feature>
<name>A0A512DDH4_9CELL</name>
<dbReference type="Proteomes" id="UP000321181">
    <property type="component" value="Unassembled WGS sequence"/>
</dbReference>
<feature type="transmembrane region" description="Helical" evidence="1">
    <location>
        <begin position="90"/>
        <end position="111"/>
    </location>
</feature>
<feature type="transmembrane region" description="Helical" evidence="1">
    <location>
        <begin position="168"/>
        <end position="185"/>
    </location>
</feature>
<evidence type="ECO:0000256" key="1">
    <source>
        <dbReference type="SAM" id="Phobius"/>
    </source>
</evidence>
<keyword evidence="1" id="KW-0472">Membrane</keyword>
<reference evidence="2 3" key="1">
    <citation type="submission" date="2019-07" db="EMBL/GenBank/DDBJ databases">
        <title>Whole genome shotgun sequence of Cellulomonas aerilata NBRC 106308.</title>
        <authorList>
            <person name="Hosoyama A."/>
            <person name="Uohara A."/>
            <person name="Ohji S."/>
            <person name="Ichikawa N."/>
        </authorList>
    </citation>
    <scope>NUCLEOTIDE SEQUENCE [LARGE SCALE GENOMIC DNA]</scope>
    <source>
        <strain evidence="2 3">NBRC 106308</strain>
    </source>
</reference>
<feature type="transmembrane region" description="Helical" evidence="1">
    <location>
        <begin position="378"/>
        <end position="401"/>
    </location>
</feature>
<feature type="transmembrane region" description="Helical" evidence="1">
    <location>
        <begin position="43"/>
        <end position="63"/>
    </location>
</feature>
<protein>
    <recommendedName>
        <fullName evidence="4">Polysaccharide biosynthesis protein</fullName>
    </recommendedName>
</protein>
<organism evidence="2 3">
    <name type="scientific">Cellulomonas aerilata</name>
    <dbReference type="NCBI Taxonomy" id="515326"/>
    <lineage>
        <taxon>Bacteria</taxon>
        <taxon>Bacillati</taxon>
        <taxon>Actinomycetota</taxon>
        <taxon>Actinomycetes</taxon>
        <taxon>Micrococcales</taxon>
        <taxon>Cellulomonadaceae</taxon>
        <taxon>Cellulomonas</taxon>
    </lineage>
</organism>
<evidence type="ECO:0008006" key="4">
    <source>
        <dbReference type="Google" id="ProtNLM"/>
    </source>
</evidence>
<proteinExistence type="predicted"/>
<dbReference type="AlphaFoldDB" id="A0A512DDH4"/>
<evidence type="ECO:0000313" key="2">
    <source>
        <dbReference type="EMBL" id="GEO34522.1"/>
    </source>
</evidence>
<dbReference type="EMBL" id="BJYY01000014">
    <property type="protein sequence ID" value="GEO34522.1"/>
    <property type="molecule type" value="Genomic_DNA"/>
</dbReference>
<sequence length="416" mass="42396">MARWPLARRLLGFASLPFAGAIAPVVLLPLVSRASGPGGWAGIATAQAVGTLAATIIMFGWSVSGQSEVALAPTERDAAAVYRRSLRSRLLLAAVVVPTGALAFLVGSGSYGVVNSLMYVASAVTGLSFGWYCVGRARPGWVAAYEVLPKVLAMVVAAVVLLVTGLVWVYPAALLAATVGGALLFQRRCVPAQDGSRWDLGTAWRDSTSRWRAGALSIAGGIYASAPLPLAAVLASVDEVATLASGDKLYRYGLFGVIGLANGLQAWVLSGEGARRTARRQSSAVSAHAVLGGVGLAFLVLVGERASAIIFGQSVAAGTAVVVACGVAYAAVSMSTPLVRNTLIPGGRPGVVLATTTVTGVLGVGVMWTLGLHLGAAGIAWGFAASEVLNLALLASAVLVIGRRQRARATRGAGQR</sequence>
<evidence type="ECO:0000313" key="3">
    <source>
        <dbReference type="Proteomes" id="UP000321181"/>
    </source>
</evidence>
<feature type="transmembrane region" description="Helical" evidence="1">
    <location>
        <begin position="249"/>
        <end position="270"/>
    </location>
</feature>
<feature type="transmembrane region" description="Helical" evidence="1">
    <location>
        <begin position="282"/>
        <end position="302"/>
    </location>
</feature>
<comment type="caution">
    <text evidence="2">The sequence shown here is derived from an EMBL/GenBank/DDBJ whole genome shotgun (WGS) entry which is preliminary data.</text>
</comment>
<gene>
    <name evidence="2" type="ORF">CAE01nite_22470</name>
</gene>